<comment type="caution">
    <text evidence="2">The sequence shown here is derived from an EMBL/GenBank/DDBJ whole genome shotgun (WGS) entry which is preliminary data.</text>
</comment>
<name>A0A1G2JNI5_9BACT</name>
<evidence type="ECO:0008006" key="4">
    <source>
        <dbReference type="Google" id="ProtNLM"/>
    </source>
</evidence>
<feature type="transmembrane region" description="Helical" evidence="1">
    <location>
        <begin position="207"/>
        <end position="225"/>
    </location>
</feature>
<feature type="transmembrane region" description="Helical" evidence="1">
    <location>
        <begin position="459"/>
        <end position="478"/>
    </location>
</feature>
<evidence type="ECO:0000313" key="2">
    <source>
        <dbReference type="EMBL" id="OGZ88011.1"/>
    </source>
</evidence>
<feature type="transmembrane region" description="Helical" evidence="1">
    <location>
        <begin position="180"/>
        <end position="200"/>
    </location>
</feature>
<organism evidence="2 3">
    <name type="scientific">Candidatus Staskawiczbacteria bacterium RIFOXYD1_FULL_32_13</name>
    <dbReference type="NCBI Taxonomy" id="1802234"/>
    <lineage>
        <taxon>Bacteria</taxon>
        <taxon>Candidatus Staskawicziibacteriota</taxon>
    </lineage>
</organism>
<feature type="transmembrane region" description="Helical" evidence="1">
    <location>
        <begin position="399"/>
        <end position="415"/>
    </location>
</feature>
<feature type="transmembrane region" description="Helical" evidence="1">
    <location>
        <begin position="283"/>
        <end position="307"/>
    </location>
</feature>
<evidence type="ECO:0000256" key="1">
    <source>
        <dbReference type="SAM" id="Phobius"/>
    </source>
</evidence>
<feature type="transmembrane region" description="Helical" evidence="1">
    <location>
        <begin position="102"/>
        <end position="120"/>
    </location>
</feature>
<keyword evidence="1" id="KW-0812">Transmembrane</keyword>
<sequence>MISFILGLMLLITPFLVVVLFKDKKIGFIFVLFCSILFHVILALATQMLGIFYYGIIIGVTFVADLILLFFVFKKLKASSFPATAGSRPWRDKFQVSSFKKIDWALIFVIIVGFLTLYQVHYNYTGKINLATDRQVGYHEVKNMQYVYPYFSDEWYSVALIQNSVTNHALAITNPFDNSFFLNLELFFHSFLAEIILILTLNPLTQYTLLSIFFNLLILVLVYIFLRINNLSKNICAISALSLLYITCGANMPGLWNLIPFNMGIIMFLMLIIFVSLKNLKMVLVSSILGSLFYPPLFIFYFLGLASTFFESYKHRKDFLFKIIGFLLLFLFVFAPVVYVILMISPLSNAVNYIFSRLFFVSFTAPYITQYAIYNMILWPVILLAMLGLVFVFKNKKYLFFQFLCGTLMWFIYSFTINRFMVEGERIVILTSIIITMIAGFGIVEVEKYFVSKKFKIKYLQIIEIFILILFLAFIPFYTQRESWRNLTLLEPKSGSLGFPKAPANNYLIYDDLRIFKNIKNARFLSIPWKGTVIGTATNNYPVVTKEGTISMGKENTINNFLNADCSGKNYIAYNLNIEYVYLYDFTCPEFEKVDQSTEGLILYKYKK</sequence>
<feature type="transmembrane region" description="Helical" evidence="1">
    <location>
        <begin position="255"/>
        <end position="277"/>
    </location>
</feature>
<feature type="transmembrane region" description="Helical" evidence="1">
    <location>
        <begin position="28"/>
        <end position="45"/>
    </location>
</feature>
<evidence type="ECO:0000313" key="3">
    <source>
        <dbReference type="Proteomes" id="UP000178935"/>
    </source>
</evidence>
<reference evidence="2 3" key="1">
    <citation type="journal article" date="2016" name="Nat. Commun.">
        <title>Thousands of microbial genomes shed light on interconnected biogeochemical processes in an aquifer system.</title>
        <authorList>
            <person name="Anantharaman K."/>
            <person name="Brown C.T."/>
            <person name="Hug L.A."/>
            <person name="Sharon I."/>
            <person name="Castelle C.J."/>
            <person name="Probst A.J."/>
            <person name="Thomas B.C."/>
            <person name="Singh A."/>
            <person name="Wilkins M.J."/>
            <person name="Karaoz U."/>
            <person name="Brodie E.L."/>
            <person name="Williams K.H."/>
            <person name="Hubbard S.S."/>
            <person name="Banfield J.F."/>
        </authorList>
    </citation>
    <scope>NUCLEOTIDE SEQUENCE [LARGE SCALE GENOMIC DNA]</scope>
</reference>
<feature type="transmembrane region" description="Helical" evidence="1">
    <location>
        <begin position="6"/>
        <end position="21"/>
    </location>
</feature>
<dbReference type="AlphaFoldDB" id="A0A1G2JNI5"/>
<keyword evidence="1" id="KW-0472">Membrane</keyword>
<feature type="transmembrane region" description="Helical" evidence="1">
    <location>
        <begin position="51"/>
        <end position="73"/>
    </location>
</feature>
<proteinExistence type="predicted"/>
<feature type="transmembrane region" description="Helical" evidence="1">
    <location>
        <begin position="376"/>
        <end position="393"/>
    </location>
</feature>
<gene>
    <name evidence="2" type="ORF">A2561_02895</name>
</gene>
<dbReference type="EMBL" id="MHPU01000034">
    <property type="protein sequence ID" value="OGZ88011.1"/>
    <property type="molecule type" value="Genomic_DNA"/>
</dbReference>
<keyword evidence="1" id="KW-1133">Transmembrane helix</keyword>
<feature type="transmembrane region" description="Helical" evidence="1">
    <location>
        <begin position="427"/>
        <end position="444"/>
    </location>
</feature>
<protein>
    <recommendedName>
        <fullName evidence="4">Glycosyltransferase RgtA/B/C/D-like domain-containing protein</fullName>
    </recommendedName>
</protein>
<feature type="transmembrane region" description="Helical" evidence="1">
    <location>
        <begin position="319"/>
        <end position="344"/>
    </location>
</feature>
<dbReference type="Proteomes" id="UP000178935">
    <property type="component" value="Unassembled WGS sequence"/>
</dbReference>
<accession>A0A1G2JNI5</accession>